<gene>
    <name evidence="1" type="ORF">C8D95_101572</name>
</gene>
<proteinExistence type="predicted"/>
<dbReference type="AlphaFoldDB" id="A0A316GUL3"/>
<name>A0A316GUL3_9RHOB</name>
<comment type="caution">
    <text evidence="1">The sequence shown here is derived from an EMBL/GenBank/DDBJ whole genome shotgun (WGS) entry which is preliminary data.</text>
</comment>
<dbReference type="EMBL" id="QGGV01000001">
    <property type="protein sequence ID" value="PWK58757.1"/>
    <property type="molecule type" value="Genomic_DNA"/>
</dbReference>
<evidence type="ECO:0000313" key="1">
    <source>
        <dbReference type="EMBL" id="PWK58757.1"/>
    </source>
</evidence>
<reference evidence="1 2" key="1">
    <citation type="submission" date="2018-05" db="EMBL/GenBank/DDBJ databases">
        <title>Genomic Encyclopedia of Type Strains, Phase IV (KMG-IV): sequencing the most valuable type-strain genomes for metagenomic binning, comparative biology and taxonomic classification.</title>
        <authorList>
            <person name="Goeker M."/>
        </authorList>
    </citation>
    <scope>NUCLEOTIDE SEQUENCE [LARGE SCALE GENOMIC DNA]</scope>
    <source>
        <strain evidence="1 2">DSM 103371</strain>
    </source>
</reference>
<dbReference type="Proteomes" id="UP000245390">
    <property type="component" value="Unassembled WGS sequence"/>
</dbReference>
<organism evidence="1 2">
    <name type="scientific">Silicimonas algicola</name>
    <dbReference type="NCBI Taxonomy" id="1826607"/>
    <lineage>
        <taxon>Bacteria</taxon>
        <taxon>Pseudomonadati</taxon>
        <taxon>Pseudomonadota</taxon>
        <taxon>Alphaproteobacteria</taxon>
        <taxon>Rhodobacterales</taxon>
        <taxon>Paracoccaceae</taxon>
    </lineage>
</organism>
<dbReference type="RefSeq" id="WP_109757959.1">
    <property type="nucleotide sequence ID" value="NZ_CP034588.1"/>
</dbReference>
<sequence>MACIASLANAHEFWIDPVEPVVPEGGEVVASLRVGQAYEGSSYAYVPPNFRRFDYVWQGETRPVEGVIGDRPAATVAVEGEGLMVLIHVTTDTFLTWDTFEMFESFVRHKDAEWTLAEHEARGISHEKVREVYSRYAKALVAVGSGEGADAEAGLLTELVALENPYTGGAEDGLRVRLLYQGAPRGDAQIEVFEKDAAGVVTVSTVRTDAAGEAVVPAVPGRSYMLDAVVLREPAADIAAAKNVSWESLWANLTFYFPE</sequence>
<dbReference type="OrthoDB" id="581894at2"/>
<dbReference type="KEGG" id="salo:EF888_04300"/>
<evidence type="ECO:0000313" key="2">
    <source>
        <dbReference type="Proteomes" id="UP000245390"/>
    </source>
</evidence>
<protein>
    <submittedName>
        <fullName evidence="1">Uncharacterized protein DUF4198</fullName>
    </submittedName>
</protein>
<dbReference type="Pfam" id="PF10670">
    <property type="entry name" value="DUF4198"/>
    <property type="match status" value="1"/>
</dbReference>
<dbReference type="InterPro" id="IPR019613">
    <property type="entry name" value="DUF4198"/>
</dbReference>
<keyword evidence="2" id="KW-1185">Reference proteome</keyword>
<accession>A0A316GUL3</accession>